<keyword evidence="4" id="KW-1185">Reference proteome</keyword>
<accession>A0A9P6L1L3</accession>
<dbReference type="AlphaFoldDB" id="A0A9P6L1L3"/>
<name>A0A9P6L1L3_9AGAM</name>
<organism evidence="3 4">
    <name type="scientific">Thelephora terrestris</name>
    <dbReference type="NCBI Taxonomy" id="56493"/>
    <lineage>
        <taxon>Eukaryota</taxon>
        <taxon>Fungi</taxon>
        <taxon>Dikarya</taxon>
        <taxon>Basidiomycota</taxon>
        <taxon>Agaricomycotina</taxon>
        <taxon>Agaricomycetes</taxon>
        <taxon>Thelephorales</taxon>
        <taxon>Thelephoraceae</taxon>
        <taxon>Thelephora</taxon>
    </lineage>
</organism>
<feature type="region of interest" description="Disordered" evidence="2">
    <location>
        <begin position="73"/>
        <end position="98"/>
    </location>
</feature>
<comment type="caution">
    <text evidence="3">The sequence shown here is derived from an EMBL/GenBank/DDBJ whole genome shotgun (WGS) entry which is preliminary data.</text>
</comment>
<protein>
    <submittedName>
        <fullName evidence="3">Uncharacterized protein</fullName>
    </submittedName>
</protein>
<keyword evidence="1" id="KW-0175">Coiled coil</keyword>
<evidence type="ECO:0000256" key="2">
    <source>
        <dbReference type="SAM" id="MobiDB-lite"/>
    </source>
</evidence>
<proteinExistence type="predicted"/>
<sequence>MNRTQDQLDPEIAKEVIALLNRKVAELRSENAELQGRLDKYSVKKEDEGHVSLDDNNTQRRLEEIANCKSELERRPGPGEVSTLERKLETSGQRGQELEQRVDQLNAKLEEFESEKRAAAAIQAALEKEMGRLFHALNERTQEKEAAVAQLMLLVDTFDFRKFLAGGLIALPARHQPVLMTREEKRRFKRVRICFIPKFCSVSHSTECYPAKVCLSFPTTPFVPP</sequence>
<evidence type="ECO:0000313" key="4">
    <source>
        <dbReference type="Proteomes" id="UP000736335"/>
    </source>
</evidence>
<gene>
    <name evidence="3" type="ORF">BJ322DRAFT_500569</name>
</gene>
<dbReference type="Proteomes" id="UP000736335">
    <property type="component" value="Unassembled WGS sequence"/>
</dbReference>
<feature type="coiled-coil region" evidence="1">
    <location>
        <begin position="17"/>
        <end position="44"/>
    </location>
</feature>
<reference evidence="3" key="1">
    <citation type="journal article" date="2020" name="Nat. Commun.">
        <title>Large-scale genome sequencing of mycorrhizal fungi provides insights into the early evolution of symbiotic traits.</title>
        <authorList>
            <person name="Miyauchi S."/>
            <person name="Kiss E."/>
            <person name="Kuo A."/>
            <person name="Drula E."/>
            <person name="Kohler A."/>
            <person name="Sanchez-Garcia M."/>
            <person name="Morin E."/>
            <person name="Andreopoulos B."/>
            <person name="Barry K.W."/>
            <person name="Bonito G."/>
            <person name="Buee M."/>
            <person name="Carver A."/>
            <person name="Chen C."/>
            <person name="Cichocki N."/>
            <person name="Clum A."/>
            <person name="Culley D."/>
            <person name="Crous P.W."/>
            <person name="Fauchery L."/>
            <person name="Girlanda M."/>
            <person name="Hayes R.D."/>
            <person name="Keri Z."/>
            <person name="LaButti K."/>
            <person name="Lipzen A."/>
            <person name="Lombard V."/>
            <person name="Magnuson J."/>
            <person name="Maillard F."/>
            <person name="Murat C."/>
            <person name="Nolan M."/>
            <person name="Ohm R.A."/>
            <person name="Pangilinan J."/>
            <person name="Pereira M.F."/>
            <person name="Perotto S."/>
            <person name="Peter M."/>
            <person name="Pfister S."/>
            <person name="Riley R."/>
            <person name="Sitrit Y."/>
            <person name="Stielow J.B."/>
            <person name="Szollosi G."/>
            <person name="Zifcakova L."/>
            <person name="Stursova M."/>
            <person name="Spatafora J.W."/>
            <person name="Tedersoo L."/>
            <person name="Vaario L.M."/>
            <person name="Yamada A."/>
            <person name="Yan M."/>
            <person name="Wang P."/>
            <person name="Xu J."/>
            <person name="Bruns T."/>
            <person name="Baldrian P."/>
            <person name="Vilgalys R."/>
            <person name="Dunand C."/>
            <person name="Henrissat B."/>
            <person name="Grigoriev I.V."/>
            <person name="Hibbett D."/>
            <person name="Nagy L.G."/>
            <person name="Martin F.M."/>
        </authorList>
    </citation>
    <scope>NUCLEOTIDE SEQUENCE</scope>
    <source>
        <strain evidence="3">UH-Tt-Lm1</strain>
    </source>
</reference>
<reference evidence="3" key="2">
    <citation type="submission" date="2020-11" db="EMBL/GenBank/DDBJ databases">
        <authorList>
            <consortium name="DOE Joint Genome Institute"/>
            <person name="Kuo A."/>
            <person name="Miyauchi S."/>
            <person name="Kiss E."/>
            <person name="Drula E."/>
            <person name="Kohler A."/>
            <person name="Sanchez-Garcia M."/>
            <person name="Andreopoulos B."/>
            <person name="Barry K.W."/>
            <person name="Bonito G."/>
            <person name="Buee M."/>
            <person name="Carver A."/>
            <person name="Chen C."/>
            <person name="Cichocki N."/>
            <person name="Clum A."/>
            <person name="Culley D."/>
            <person name="Crous P.W."/>
            <person name="Fauchery L."/>
            <person name="Girlanda M."/>
            <person name="Hayes R."/>
            <person name="Keri Z."/>
            <person name="Labutti K."/>
            <person name="Lipzen A."/>
            <person name="Lombard V."/>
            <person name="Magnuson J."/>
            <person name="Maillard F."/>
            <person name="Morin E."/>
            <person name="Murat C."/>
            <person name="Nolan M."/>
            <person name="Ohm R."/>
            <person name="Pangilinan J."/>
            <person name="Pereira M."/>
            <person name="Perotto S."/>
            <person name="Peter M."/>
            <person name="Riley R."/>
            <person name="Sitrit Y."/>
            <person name="Stielow B."/>
            <person name="Szollosi G."/>
            <person name="Zifcakova L."/>
            <person name="Stursova M."/>
            <person name="Spatafora J.W."/>
            <person name="Tedersoo L."/>
            <person name="Vaario L.-M."/>
            <person name="Yamada A."/>
            <person name="Yan M."/>
            <person name="Wang P."/>
            <person name="Xu J."/>
            <person name="Bruns T."/>
            <person name="Baldrian P."/>
            <person name="Vilgalys R."/>
            <person name="Henrissat B."/>
            <person name="Grigoriev I.V."/>
            <person name="Hibbett D."/>
            <person name="Nagy L.G."/>
            <person name="Martin F.M."/>
        </authorList>
    </citation>
    <scope>NUCLEOTIDE SEQUENCE</scope>
    <source>
        <strain evidence="3">UH-Tt-Lm1</strain>
    </source>
</reference>
<feature type="compositionally biased region" description="Basic and acidic residues" evidence="2">
    <location>
        <begin position="73"/>
        <end position="89"/>
    </location>
</feature>
<evidence type="ECO:0000256" key="1">
    <source>
        <dbReference type="SAM" id="Coils"/>
    </source>
</evidence>
<dbReference type="EMBL" id="WIUZ02000024">
    <property type="protein sequence ID" value="KAF9778175.1"/>
    <property type="molecule type" value="Genomic_DNA"/>
</dbReference>
<evidence type="ECO:0000313" key="3">
    <source>
        <dbReference type="EMBL" id="KAF9778175.1"/>
    </source>
</evidence>